<dbReference type="CDD" id="cd02968">
    <property type="entry name" value="SCO"/>
    <property type="match status" value="1"/>
</dbReference>
<dbReference type="PANTHER" id="PTHR12151">
    <property type="entry name" value="ELECTRON TRANSPORT PROTIN SCO1/SENC FAMILY MEMBER"/>
    <property type="match status" value="1"/>
</dbReference>
<evidence type="ECO:0000256" key="2">
    <source>
        <dbReference type="ARBA" id="ARBA00023008"/>
    </source>
</evidence>
<dbReference type="InterPro" id="IPR036249">
    <property type="entry name" value="Thioredoxin-like_sf"/>
</dbReference>
<proteinExistence type="inferred from homology"/>
<feature type="signal peptide" evidence="3">
    <location>
        <begin position="1"/>
        <end position="15"/>
    </location>
</feature>
<dbReference type="RefSeq" id="WP_378800241.1">
    <property type="nucleotide sequence ID" value="NZ_JBHUER010000010.1"/>
</dbReference>
<comment type="similarity">
    <text evidence="1">Belongs to the SCO1/2 family.</text>
</comment>
<sequence>MVLLAMAALAAVAEAAPKTPPPAALVMTPGPFTLTAVDGRTVDGLDLDGAAYGVFFGFTHCPDVCPSTLADVTLALRGLGEKAAGFRVYFVALDAERDTPQAVAAFLSSFDPRIVGLTGTPRQLAEAAAAFGAVARRRTFADGGYTIEHTAALFLVDANGVVADRAPFSDPPERLAERIAAVAAR</sequence>
<keyword evidence="3" id="KW-0732">Signal</keyword>
<dbReference type="SUPFAM" id="SSF52833">
    <property type="entry name" value="Thioredoxin-like"/>
    <property type="match status" value="1"/>
</dbReference>
<dbReference type="InterPro" id="IPR013766">
    <property type="entry name" value="Thioredoxin_domain"/>
</dbReference>
<evidence type="ECO:0000313" key="5">
    <source>
        <dbReference type="EMBL" id="MFD1704166.1"/>
    </source>
</evidence>
<comment type="caution">
    <text evidence="5">The sequence shown here is derived from an EMBL/GenBank/DDBJ whole genome shotgun (WGS) entry which is preliminary data.</text>
</comment>
<evidence type="ECO:0000259" key="4">
    <source>
        <dbReference type="PROSITE" id="PS51352"/>
    </source>
</evidence>
<accession>A0ABW4KAP0</accession>
<evidence type="ECO:0000256" key="3">
    <source>
        <dbReference type="SAM" id="SignalP"/>
    </source>
</evidence>
<dbReference type="InterPro" id="IPR003782">
    <property type="entry name" value="SCO1/SenC"/>
</dbReference>
<feature type="domain" description="Thioredoxin" evidence="4">
    <location>
        <begin position="23"/>
        <end position="184"/>
    </location>
</feature>
<gene>
    <name evidence="5" type="ORF">ACFSCV_14265</name>
</gene>
<feature type="chain" id="PRO_5047187338" evidence="3">
    <location>
        <begin position="16"/>
        <end position="185"/>
    </location>
</feature>
<dbReference type="Pfam" id="PF02630">
    <property type="entry name" value="SCO1-SenC"/>
    <property type="match status" value="1"/>
</dbReference>
<dbReference type="PANTHER" id="PTHR12151:SF25">
    <property type="entry name" value="LINALOOL DEHYDRATASE_ISOMERASE DOMAIN-CONTAINING PROTEIN"/>
    <property type="match status" value="1"/>
</dbReference>
<dbReference type="EMBL" id="JBHUER010000010">
    <property type="protein sequence ID" value="MFD1704166.1"/>
    <property type="molecule type" value="Genomic_DNA"/>
</dbReference>
<protein>
    <submittedName>
        <fullName evidence="5">SCO family protein</fullName>
    </submittedName>
</protein>
<keyword evidence="2" id="KW-0186">Copper</keyword>
<dbReference type="PROSITE" id="PS51352">
    <property type="entry name" value="THIOREDOXIN_2"/>
    <property type="match status" value="1"/>
</dbReference>
<dbReference type="Proteomes" id="UP001597308">
    <property type="component" value="Unassembled WGS sequence"/>
</dbReference>
<evidence type="ECO:0000256" key="1">
    <source>
        <dbReference type="ARBA" id="ARBA00010996"/>
    </source>
</evidence>
<evidence type="ECO:0000313" key="6">
    <source>
        <dbReference type="Proteomes" id="UP001597308"/>
    </source>
</evidence>
<keyword evidence="6" id="KW-1185">Reference proteome</keyword>
<reference evidence="6" key="1">
    <citation type="journal article" date="2019" name="Int. J. Syst. Evol. Microbiol.">
        <title>The Global Catalogue of Microorganisms (GCM) 10K type strain sequencing project: providing services to taxonomists for standard genome sequencing and annotation.</title>
        <authorList>
            <consortium name="The Broad Institute Genomics Platform"/>
            <consortium name="The Broad Institute Genome Sequencing Center for Infectious Disease"/>
            <person name="Wu L."/>
            <person name="Ma J."/>
        </authorList>
    </citation>
    <scope>NUCLEOTIDE SEQUENCE [LARGE SCALE GENOMIC DNA]</scope>
    <source>
        <strain evidence="6">KCTC 23707</strain>
    </source>
</reference>
<dbReference type="Gene3D" id="3.40.30.10">
    <property type="entry name" value="Glutaredoxin"/>
    <property type="match status" value="1"/>
</dbReference>
<name>A0ABW4KAP0_9HYPH</name>
<organism evidence="5 6">
    <name type="scientific">Methylopila henanensis</name>
    <dbReference type="NCBI Taxonomy" id="873516"/>
    <lineage>
        <taxon>Bacteria</taxon>
        <taxon>Pseudomonadati</taxon>
        <taxon>Pseudomonadota</taxon>
        <taxon>Alphaproteobacteria</taxon>
        <taxon>Hyphomicrobiales</taxon>
        <taxon>Methylopilaceae</taxon>
        <taxon>Methylopila</taxon>
    </lineage>
</organism>